<dbReference type="EMBL" id="JBHUNA010000009">
    <property type="protein sequence ID" value="MFD2760582.1"/>
    <property type="molecule type" value="Genomic_DNA"/>
</dbReference>
<name>A0ABW5V7G5_9BACI</name>
<evidence type="ECO:0000313" key="3">
    <source>
        <dbReference type="Proteomes" id="UP001597502"/>
    </source>
</evidence>
<organism evidence="2 3">
    <name type="scientific">Lentibacillus juripiscarius</name>
    <dbReference type="NCBI Taxonomy" id="257446"/>
    <lineage>
        <taxon>Bacteria</taxon>
        <taxon>Bacillati</taxon>
        <taxon>Bacillota</taxon>
        <taxon>Bacilli</taxon>
        <taxon>Bacillales</taxon>
        <taxon>Bacillaceae</taxon>
        <taxon>Lentibacillus</taxon>
    </lineage>
</organism>
<proteinExistence type="predicted"/>
<feature type="transmembrane region" description="Helical" evidence="1">
    <location>
        <begin position="74"/>
        <end position="90"/>
    </location>
</feature>
<keyword evidence="1" id="KW-0812">Transmembrane</keyword>
<dbReference type="InterPro" id="IPR025620">
    <property type="entry name" value="YlaH"/>
</dbReference>
<protein>
    <submittedName>
        <fullName evidence="2">YlaH-like family protein</fullName>
    </submittedName>
</protein>
<dbReference type="RefSeq" id="WP_382392188.1">
    <property type="nucleotide sequence ID" value="NZ_JBHUNA010000009.1"/>
</dbReference>
<keyword evidence="3" id="KW-1185">Reference proteome</keyword>
<evidence type="ECO:0000313" key="2">
    <source>
        <dbReference type="EMBL" id="MFD2760582.1"/>
    </source>
</evidence>
<keyword evidence="1" id="KW-1133">Transmembrane helix</keyword>
<reference evidence="3" key="1">
    <citation type="journal article" date="2019" name="Int. J. Syst. Evol. Microbiol.">
        <title>The Global Catalogue of Microorganisms (GCM) 10K type strain sequencing project: providing services to taxonomists for standard genome sequencing and annotation.</title>
        <authorList>
            <consortium name="The Broad Institute Genomics Platform"/>
            <consortium name="The Broad Institute Genome Sequencing Center for Infectious Disease"/>
            <person name="Wu L."/>
            <person name="Ma J."/>
        </authorList>
    </citation>
    <scope>NUCLEOTIDE SEQUENCE [LARGE SCALE GENOMIC DNA]</scope>
    <source>
        <strain evidence="3">TISTR 1535</strain>
    </source>
</reference>
<accession>A0ABW5V7G5</accession>
<sequence length="105" mass="12200">MDTNFSFVFDLVVSYQDSINVFWTFYIVNLIFSAIAYKLGFARKLPILKSVLVYIMLAFGMLILNFFSLVGYPVTDSLIVICLILGIYRYRLHLQRKTQNETPVN</sequence>
<evidence type="ECO:0000256" key="1">
    <source>
        <dbReference type="SAM" id="Phobius"/>
    </source>
</evidence>
<feature type="transmembrane region" description="Helical" evidence="1">
    <location>
        <begin position="20"/>
        <end position="39"/>
    </location>
</feature>
<dbReference type="Proteomes" id="UP001597502">
    <property type="component" value="Unassembled WGS sequence"/>
</dbReference>
<comment type="caution">
    <text evidence="2">The sequence shown here is derived from an EMBL/GenBank/DDBJ whole genome shotgun (WGS) entry which is preliminary data.</text>
</comment>
<gene>
    <name evidence="2" type="ORF">ACFSUO_06295</name>
</gene>
<feature type="transmembrane region" description="Helical" evidence="1">
    <location>
        <begin position="51"/>
        <end position="68"/>
    </location>
</feature>
<dbReference type="Pfam" id="PF14036">
    <property type="entry name" value="YlaH"/>
    <property type="match status" value="1"/>
</dbReference>
<keyword evidence="1" id="KW-0472">Membrane</keyword>